<keyword evidence="2" id="KW-1185">Reference proteome</keyword>
<evidence type="ECO:0000313" key="2">
    <source>
        <dbReference type="Proteomes" id="UP000692954"/>
    </source>
</evidence>
<reference evidence="1" key="1">
    <citation type="submission" date="2021-01" db="EMBL/GenBank/DDBJ databases">
        <authorList>
            <consortium name="Genoscope - CEA"/>
            <person name="William W."/>
        </authorList>
    </citation>
    <scope>NUCLEOTIDE SEQUENCE</scope>
</reference>
<name>A0A8S1M3R3_9CILI</name>
<organism evidence="1 2">
    <name type="scientific">Paramecium sonneborni</name>
    <dbReference type="NCBI Taxonomy" id="65129"/>
    <lineage>
        <taxon>Eukaryota</taxon>
        <taxon>Sar</taxon>
        <taxon>Alveolata</taxon>
        <taxon>Ciliophora</taxon>
        <taxon>Intramacronucleata</taxon>
        <taxon>Oligohymenophorea</taxon>
        <taxon>Peniculida</taxon>
        <taxon>Parameciidae</taxon>
        <taxon>Paramecium</taxon>
    </lineage>
</organism>
<evidence type="ECO:0000313" key="1">
    <source>
        <dbReference type="EMBL" id="CAD8075040.1"/>
    </source>
</evidence>
<comment type="caution">
    <text evidence="1">The sequence shown here is derived from an EMBL/GenBank/DDBJ whole genome shotgun (WGS) entry which is preliminary data.</text>
</comment>
<sequence length="311" mass="36616">MVVKFTFQPKPYKSYDYSKIKFFQKETIIQQQSGKKNRCSIKQGQNQMNQLDQSIFLEIQAIQKFFVLTFIDFISITIKSESSENFCLNLVMIQNLIQNQQKFNIFNNKKGKMSCTYHIQNPIAAICIAPHKCQCQRKLCMECAYSHGVDFKQTIPIQIFQEMLIKKQKESKPYETSDFTKERTKLKLLLSQTESTMNKIWENFQESIKSIYDMIELQDKTYLEILNNNTTPVELSNTDLEMLVQILVGDKLKGWNALKDFNLRKIEKVQNLLGQEIKAFNEQIIKKMNETLKLEFTYKSYTNLLGYLQID</sequence>
<proteinExistence type="predicted"/>
<dbReference type="EMBL" id="CAJJDN010000033">
    <property type="protein sequence ID" value="CAD8075040.1"/>
    <property type="molecule type" value="Genomic_DNA"/>
</dbReference>
<accession>A0A8S1M3R3</accession>
<dbReference type="Proteomes" id="UP000692954">
    <property type="component" value="Unassembled WGS sequence"/>
</dbReference>
<protein>
    <submittedName>
        <fullName evidence="1">Uncharacterized protein</fullName>
    </submittedName>
</protein>
<dbReference type="AlphaFoldDB" id="A0A8S1M3R3"/>
<gene>
    <name evidence="1" type="ORF">PSON_ATCC_30995.1.T0330025</name>
</gene>